<dbReference type="InterPro" id="IPR051393">
    <property type="entry name" value="ABC_transporter_permease"/>
</dbReference>
<evidence type="ECO:0000313" key="9">
    <source>
        <dbReference type="EMBL" id="MCU6794972.1"/>
    </source>
</evidence>
<dbReference type="PROSITE" id="PS50928">
    <property type="entry name" value="ABC_TM1"/>
    <property type="match status" value="1"/>
</dbReference>
<dbReference type="PANTHER" id="PTHR30193">
    <property type="entry name" value="ABC TRANSPORTER PERMEASE PROTEIN"/>
    <property type="match status" value="1"/>
</dbReference>
<dbReference type="InterPro" id="IPR000515">
    <property type="entry name" value="MetI-like"/>
</dbReference>
<feature type="transmembrane region" description="Helical" evidence="7">
    <location>
        <begin position="266"/>
        <end position="287"/>
    </location>
</feature>
<feature type="transmembrane region" description="Helical" evidence="7">
    <location>
        <begin position="209"/>
        <end position="228"/>
    </location>
</feature>
<protein>
    <submittedName>
        <fullName evidence="9">Sugar ABC transporter permease</fullName>
    </submittedName>
</protein>
<evidence type="ECO:0000256" key="1">
    <source>
        <dbReference type="ARBA" id="ARBA00004651"/>
    </source>
</evidence>
<dbReference type="CDD" id="cd06261">
    <property type="entry name" value="TM_PBP2"/>
    <property type="match status" value="1"/>
</dbReference>
<evidence type="ECO:0000256" key="2">
    <source>
        <dbReference type="ARBA" id="ARBA00022448"/>
    </source>
</evidence>
<evidence type="ECO:0000256" key="7">
    <source>
        <dbReference type="RuleBase" id="RU363032"/>
    </source>
</evidence>
<evidence type="ECO:0000256" key="6">
    <source>
        <dbReference type="ARBA" id="ARBA00023136"/>
    </source>
</evidence>
<evidence type="ECO:0000256" key="3">
    <source>
        <dbReference type="ARBA" id="ARBA00022475"/>
    </source>
</evidence>
<keyword evidence="2 7" id="KW-0813">Transport</keyword>
<sequence length="294" mass="32454">MKKNNVSETITGYIFIGPLAIGLLVLTLIPIIISIVLSFTSWSLVQGLQGIHFVGLKNFVQLFNDPVFLKSLSNNFIFILVVPVTMISALLLAVTINKNVYWKDLFKVVYFMPYISSIVAVAIVCQVLFHPEYGPINETLKAIGIANPPKWLADPQFSLLTIMGITVWTGVGYNLIIYLAGLQSIPKDLYEAADIDGANSIVKFFKITLPLLSPTTFFLLVTGIIGSFKVFDIIVVLTGGGPSDSSSMMVFYLYQQAFINLKTGYASAVSVVLLVCVLIITLIQFFAQKKWVNY</sequence>
<dbReference type="RefSeq" id="WP_262686031.1">
    <property type="nucleotide sequence ID" value="NZ_JAOQIO010000089.1"/>
</dbReference>
<dbReference type="Pfam" id="PF00528">
    <property type="entry name" value="BPD_transp_1"/>
    <property type="match status" value="1"/>
</dbReference>
<dbReference type="EMBL" id="JAOQIO010000089">
    <property type="protein sequence ID" value="MCU6794972.1"/>
    <property type="molecule type" value="Genomic_DNA"/>
</dbReference>
<name>A0ABT2UJZ8_9BACL</name>
<evidence type="ECO:0000259" key="8">
    <source>
        <dbReference type="PROSITE" id="PS50928"/>
    </source>
</evidence>
<reference evidence="9 10" key="1">
    <citation type="submission" date="2022-09" db="EMBL/GenBank/DDBJ databases">
        <authorList>
            <person name="Han X.L."/>
            <person name="Wang Q."/>
            <person name="Lu T."/>
        </authorList>
    </citation>
    <scope>NUCLEOTIDE SEQUENCE [LARGE SCALE GENOMIC DNA]</scope>
    <source>
        <strain evidence="9 10">WQ 127069</strain>
    </source>
</reference>
<comment type="subcellular location">
    <subcellularLocation>
        <location evidence="1 7">Cell membrane</location>
        <topology evidence="1 7">Multi-pass membrane protein</topology>
    </subcellularLocation>
</comment>
<dbReference type="Gene3D" id="1.10.3720.10">
    <property type="entry name" value="MetI-like"/>
    <property type="match status" value="1"/>
</dbReference>
<gene>
    <name evidence="9" type="ORF">OB236_22960</name>
</gene>
<organism evidence="9 10">
    <name type="scientific">Paenibacillus baimaensis</name>
    <dbReference type="NCBI Taxonomy" id="2982185"/>
    <lineage>
        <taxon>Bacteria</taxon>
        <taxon>Bacillati</taxon>
        <taxon>Bacillota</taxon>
        <taxon>Bacilli</taxon>
        <taxon>Bacillales</taxon>
        <taxon>Paenibacillaceae</taxon>
        <taxon>Paenibacillus</taxon>
    </lineage>
</organism>
<keyword evidence="4 7" id="KW-0812">Transmembrane</keyword>
<dbReference type="Proteomes" id="UP001652445">
    <property type="component" value="Unassembled WGS sequence"/>
</dbReference>
<feature type="transmembrane region" description="Helical" evidence="7">
    <location>
        <begin position="12"/>
        <end position="39"/>
    </location>
</feature>
<feature type="transmembrane region" description="Helical" evidence="7">
    <location>
        <begin position="108"/>
        <end position="129"/>
    </location>
</feature>
<feature type="transmembrane region" description="Helical" evidence="7">
    <location>
        <begin position="76"/>
        <end position="96"/>
    </location>
</feature>
<feature type="transmembrane region" description="Helical" evidence="7">
    <location>
        <begin position="157"/>
        <end position="180"/>
    </location>
</feature>
<proteinExistence type="inferred from homology"/>
<evidence type="ECO:0000313" key="10">
    <source>
        <dbReference type="Proteomes" id="UP001652445"/>
    </source>
</evidence>
<accession>A0ABT2UJZ8</accession>
<keyword evidence="5 7" id="KW-1133">Transmembrane helix</keyword>
<dbReference type="PANTHER" id="PTHR30193:SF37">
    <property type="entry name" value="INNER MEMBRANE ABC TRANSPORTER PERMEASE PROTEIN YCJO"/>
    <property type="match status" value="1"/>
</dbReference>
<dbReference type="InterPro" id="IPR035906">
    <property type="entry name" value="MetI-like_sf"/>
</dbReference>
<keyword evidence="6 7" id="KW-0472">Membrane</keyword>
<evidence type="ECO:0000256" key="5">
    <source>
        <dbReference type="ARBA" id="ARBA00022989"/>
    </source>
</evidence>
<keyword evidence="10" id="KW-1185">Reference proteome</keyword>
<comment type="caution">
    <text evidence="9">The sequence shown here is derived from an EMBL/GenBank/DDBJ whole genome shotgun (WGS) entry which is preliminary data.</text>
</comment>
<feature type="domain" description="ABC transmembrane type-1" evidence="8">
    <location>
        <begin position="71"/>
        <end position="284"/>
    </location>
</feature>
<evidence type="ECO:0000256" key="4">
    <source>
        <dbReference type="ARBA" id="ARBA00022692"/>
    </source>
</evidence>
<keyword evidence="3" id="KW-1003">Cell membrane</keyword>
<dbReference type="SUPFAM" id="SSF161098">
    <property type="entry name" value="MetI-like"/>
    <property type="match status" value="1"/>
</dbReference>
<comment type="similarity">
    <text evidence="7">Belongs to the binding-protein-dependent transport system permease family.</text>
</comment>